<comment type="caution">
    <text evidence="1">The sequence shown here is derived from an EMBL/GenBank/DDBJ whole genome shotgun (WGS) entry which is preliminary data.</text>
</comment>
<sequence length="74" mass="8025">MRCRPGGSCGYAGKRVLLGSRGTFVTRALRGFGATVDRLFWQHMPMPAVYCLRFDAISQQPEVTGPGLGGVPLR</sequence>
<reference evidence="2" key="1">
    <citation type="journal article" date="2019" name="Int. J. Syst. Evol. Microbiol.">
        <title>The Global Catalogue of Microorganisms (GCM) 10K type strain sequencing project: providing services to taxonomists for standard genome sequencing and annotation.</title>
        <authorList>
            <consortium name="The Broad Institute Genomics Platform"/>
            <consortium name="The Broad Institute Genome Sequencing Center for Infectious Disease"/>
            <person name="Wu L."/>
            <person name="Ma J."/>
        </authorList>
    </citation>
    <scope>NUCLEOTIDE SEQUENCE [LARGE SCALE GENOMIC DNA]</scope>
    <source>
        <strain evidence="2">ZS-35-S2</strain>
    </source>
</reference>
<accession>A0ABW1K0E6</accession>
<evidence type="ECO:0000313" key="2">
    <source>
        <dbReference type="Proteomes" id="UP001596203"/>
    </source>
</evidence>
<evidence type="ECO:0000313" key="1">
    <source>
        <dbReference type="EMBL" id="MFC6015201.1"/>
    </source>
</evidence>
<name>A0ABW1K0E6_9ACTN</name>
<keyword evidence="2" id="KW-1185">Reference proteome</keyword>
<organism evidence="1 2">
    <name type="scientific">Plantactinospora solaniradicis</name>
    <dbReference type="NCBI Taxonomy" id="1723736"/>
    <lineage>
        <taxon>Bacteria</taxon>
        <taxon>Bacillati</taxon>
        <taxon>Actinomycetota</taxon>
        <taxon>Actinomycetes</taxon>
        <taxon>Micromonosporales</taxon>
        <taxon>Micromonosporaceae</taxon>
        <taxon>Plantactinospora</taxon>
    </lineage>
</organism>
<protein>
    <submittedName>
        <fullName evidence="1">Uncharacterized protein</fullName>
    </submittedName>
</protein>
<dbReference type="EMBL" id="JBHSPR010000001">
    <property type="protein sequence ID" value="MFC6015201.1"/>
    <property type="molecule type" value="Genomic_DNA"/>
</dbReference>
<proteinExistence type="predicted"/>
<dbReference type="Proteomes" id="UP001596203">
    <property type="component" value="Unassembled WGS sequence"/>
</dbReference>
<gene>
    <name evidence="1" type="ORF">ACFP2T_03205</name>
</gene>